<accession>A0A949USJ6</accession>
<keyword evidence="2" id="KW-1185">Reference proteome</keyword>
<comment type="caution">
    <text evidence="1">The sequence shown here is derived from an EMBL/GenBank/DDBJ whole genome shotgun (WGS) entry which is preliminary data.</text>
</comment>
<proteinExistence type="predicted"/>
<organism evidence="1 2">
    <name type="scientific">Falsochrobactrum tianjinense</name>
    <dbReference type="NCBI Taxonomy" id="2706015"/>
    <lineage>
        <taxon>Bacteria</taxon>
        <taxon>Pseudomonadati</taxon>
        <taxon>Pseudomonadota</taxon>
        <taxon>Alphaproteobacteria</taxon>
        <taxon>Hyphomicrobiales</taxon>
        <taxon>Brucellaceae</taxon>
        <taxon>Falsochrobactrum</taxon>
    </lineage>
</organism>
<reference evidence="1 2" key="1">
    <citation type="submission" date="2021-06" db="EMBL/GenBank/DDBJ databases">
        <title>Falsochrobactrum tianjin sp.nov., a new petroleum-degrading bacteria isolated from oily soils.</title>
        <authorList>
            <person name="Chen G."/>
            <person name="Chen H."/>
            <person name="Tian J."/>
            <person name="Qing J."/>
            <person name="Zhong L."/>
            <person name="Ma W."/>
            <person name="Song Y."/>
            <person name="Cui X."/>
            <person name="Yan B."/>
        </authorList>
    </citation>
    <scope>NUCLEOTIDE SEQUENCE [LARGE SCALE GENOMIC DNA]</scope>
    <source>
        <strain evidence="1 2">TDYN1</strain>
    </source>
</reference>
<dbReference type="RefSeq" id="WP_217676448.1">
    <property type="nucleotide sequence ID" value="NZ_JAHRVA010000001.1"/>
</dbReference>
<dbReference type="AlphaFoldDB" id="A0A949USJ6"/>
<gene>
    <name evidence="1" type="ORF">KUG47_02955</name>
</gene>
<sequence length="58" mass="6408">MPDMTGLPCMPGGLRGFVMGRIAEEIHRAVRLTITEIEIMVIIQDIKPLSDMVGVQLN</sequence>
<evidence type="ECO:0000313" key="2">
    <source>
        <dbReference type="Proteomes" id="UP000752297"/>
    </source>
</evidence>
<dbReference type="Proteomes" id="UP000752297">
    <property type="component" value="Unassembled WGS sequence"/>
</dbReference>
<dbReference type="EMBL" id="JAHRVA010000001">
    <property type="protein sequence ID" value="MBV2142455.1"/>
    <property type="molecule type" value="Genomic_DNA"/>
</dbReference>
<evidence type="ECO:0000313" key="1">
    <source>
        <dbReference type="EMBL" id="MBV2142455.1"/>
    </source>
</evidence>
<protein>
    <submittedName>
        <fullName evidence="1">Uncharacterized protein</fullName>
    </submittedName>
</protein>
<name>A0A949USJ6_9HYPH</name>